<name>A0ABP7C3S5_9MICC</name>
<feature type="region of interest" description="Disordered" evidence="1">
    <location>
        <begin position="103"/>
        <end position="182"/>
    </location>
</feature>
<gene>
    <name evidence="2" type="ORF">GCM10023081_16420</name>
</gene>
<evidence type="ECO:0000256" key="1">
    <source>
        <dbReference type="SAM" id="MobiDB-lite"/>
    </source>
</evidence>
<reference evidence="3" key="1">
    <citation type="journal article" date="2019" name="Int. J. Syst. Evol. Microbiol.">
        <title>The Global Catalogue of Microorganisms (GCM) 10K type strain sequencing project: providing services to taxonomists for standard genome sequencing and annotation.</title>
        <authorList>
            <consortium name="The Broad Institute Genomics Platform"/>
            <consortium name="The Broad Institute Genome Sequencing Center for Infectious Disease"/>
            <person name="Wu L."/>
            <person name="Ma J."/>
        </authorList>
    </citation>
    <scope>NUCLEOTIDE SEQUENCE [LARGE SCALE GENOMIC DNA]</scope>
    <source>
        <strain evidence="3">JCM 30742</strain>
    </source>
</reference>
<proteinExistence type="predicted"/>
<keyword evidence="3" id="KW-1185">Reference proteome</keyword>
<dbReference type="Proteomes" id="UP001500752">
    <property type="component" value="Unassembled WGS sequence"/>
</dbReference>
<comment type="caution">
    <text evidence="2">The sequence shown here is derived from an EMBL/GenBank/DDBJ whole genome shotgun (WGS) entry which is preliminary data.</text>
</comment>
<accession>A0ABP7C3S5</accession>
<evidence type="ECO:0000313" key="3">
    <source>
        <dbReference type="Proteomes" id="UP001500752"/>
    </source>
</evidence>
<dbReference type="RefSeq" id="WP_345149921.1">
    <property type="nucleotide sequence ID" value="NZ_BAABEO010000009.1"/>
</dbReference>
<evidence type="ECO:0000313" key="2">
    <source>
        <dbReference type="EMBL" id="GAA3678864.1"/>
    </source>
</evidence>
<protein>
    <submittedName>
        <fullName evidence="2">Uncharacterized protein</fullName>
    </submittedName>
</protein>
<sequence length="350" mass="36628">MEILFWVLVPLLVLTLGWWWLSRVRTKNSAEVAAAVGPEAAIAASALLNAETHRAVYRHLGQDNFLGAVQEFRNATGLGVKQSIVAVRSLQQHPQVFRDRAVQEAAARESAAPESTANDAAGLDLAKPEPGSHEPAGPAPAGPAVPAAEDPSGAPAPEQPVPAAPAVPAGPAVPASAPQSAAVPDPLEDALTIPDDWAERFGSAAGRTTTSFKITAETAGVTREFSSEDLPPAEHDQFLSLMRDRDLGGAAALFAKHSGLDEESIRQLLESAPAEGLGGDGEIAEVTFEGEGPDGRISFSAADLPDAERRLFLEHLGSGRIDEAARIVSERTGLPHEAVRRILSAFGNQA</sequence>
<feature type="compositionally biased region" description="Low complexity" evidence="1">
    <location>
        <begin position="103"/>
        <end position="117"/>
    </location>
</feature>
<organism evidence="2 3">
    <name type="scientific">Arthrobacter ginkgonis</name>
    <dbReference type="NCBI Taxonomy" id="1630594"/>
    <lineage>
        <taxon>Bacteria</taxon>
        <taxon>Bacillati</taxon>
        <taxon>Actinomycetota</taxon>
        <taxon>Actinomycetes</taxon>
        <taxon>Micrococcales</taxon>
        <taxon>Micrococcaceae</taxon>
        <taxon>Arthrobacter</taxon>
    </lineage>
</organism>
<feature type="compositionally biased region" description="Low complexity" evidence="1">
    <location>
        <begin position="166"/>
        <end position="182"/>
    </location>
</feature>
<dbReference type="EMBL" id="BAABEO010000009">
    <property type="protein sequence ID" value="GAA3678864.1"/>
    <property type="molecule type" value="Genomic_DNA"/>
</dbReference>
<feature type="compositionally biased region" description="Low complexity" evidence="1">
    <location>
        <begin position="144"/>
        <end position="156"/>
    </location>
</feature>